<organism evidence="1 2">
    <name type="scientific">Piloderma croceum (strain F 1598)</name>
    <dbReference type="NCBI Taxonomy" id="765440"/>
    <lineage>
        <taxon>Eukaryota</taxon>
        <taxon>Fungi</taxon>
        <taxon>Dikarya</taxon>
        <taxon>Basidiomycota</taxon>
        <taxon>Agaricomycotina</taxon>
        <taxon>Agaricomycetes</taxon>
        <taxon>Agaricomycetidae</taxon>
        <taxon>Atheliales</taxon>
        <taxon>Atheliaceae</taxon>
        <taxon>Piloderma</taxon>
    </lineage>
</organism>
<gene>
    <name evidence="1" type="ORF">PILCRDRAFT_5719</name>
</gene>
<dbReference type="InParanoid" id="A0A0C3G036"/>
<reference evidence="2" key="2">
    <citation type="submission" date="2015-01" db="EMBL/GenBank/DDBJ databases">
        <title>Evolutionary Origins and Diversification of the Mycorrhizal Mutualists.</title>
        <authorList>
            <consortium name="DOE Joint Genome Institute"/>
            <consortium name="Mycorrhizal Genomics Consortium"/>
            <person name="Kohler A."/>
            <person name="Kuo A."/>
            <person name="Nagy L.G."/>
            <person name="Floudas D."/>
            <person name="Copeland A."/>
            <person name="Barry K.W."/>
            <person name="Cichocki N."/>
            <person name="Veneault-Fourrey C."/>
            <person name="LaButti K."/>
            <person name="Lindquist E.A."/>
            <person name="Lipzen A."/>
            <person name="Lundell T."/>
            <person name="Morin E."/>
            <person name="Murat C."/>
            <person name="Riley R."/>
            <person name="Ohm R."/>
            <person name="Sun H."/>
            <person name="Tunlid A."/>
            <person name="Henrissat B."/>
            <person name="Grigoriev I.V."/>
            <person name="Hibbett D.S."/>
            <person name="Martin F."/>
        </authorList>
    </citation>
    <scope>NUCLEOTIDE SEQUENCE [LARGE SCALE GENOMIC DNA]</scope>
    <source>
        <strain evidence="2">F 1598</strain>
    </source>
</reference>
<dbReference type="Proteomes" id="UP000054166">
    <property type="component" value="Unassembled WGS sequence"/>
</dbReference>
<proteinExistence type="predicted"/>
<dbReference type="AlphaFoldDB" id="A0A0C3G036"/>
<dbReference type="EMBL" id="KN832985">
    <property type="protein sequence ID" value="KIM85409.1"/>
    <property type="molecule type" value="Genomic_DNA"/>
</dbReference>
<name>A0A0C3G036_PILCF</name>
<protein>
    <submittedName>
        <fullName evidence="1">Uncharacterized protein</fullName>
    </submittedName>
</protein>
<evidence type="ECO:0000313" key="1">
    <source>
        <dbReference type="EMBL" id="KIM85409.1"/>
    </source>
</evidence>
<dbReference type="STRING" id="765440.A0A0C3G036"/>
<sequence length="217" mass="24469">MYISPSKAILPSSSYTDEEEEQPPRAIHLRHARGGRWFIDKRLPASRAILGMKDTSHIFFFRRPHERDSIPMAADGDMHNEECLEVAGQDDSANVNKQDRVLVDDYKPRSLRHSITLLHDQDQQSVVTDNSLTVTGPDGRMQSHHTIPTWLTTAHDTGRRPTWPEADGIQEDATSCWNTPASVSDIFERRYASFYYSSGRQHVVESAHAVVPCATAS</sequence>
<keyword evidence="2" id="KW-1185">Reference proteome</keyword>
<dbReference type="HOGENOM" id="CLU_1272714_0_0_1"/>
<evidence type="ECO:0000313" key="2">
    <source>
        <dbReference type="Proteomes" id="UP000054166"/>
    </source>
</evidence>
<accession>A0A0C3G036</accession>
<reference evidence="1 2" key="1">
    <citation type="submission" date="2014-04" db="EMBL/GenBank/DDBJ databases">
        <authorList>
            <consortium name="DOE Joint Genome Institute"/>
            <person name="Kuo A."/>
            <person name="Tarkka M."/>
            <person name="Buscot F."/>
            <person name="Kohler A."/>
            <person name="Nagy L.G."/>
            <person name="Floudas D."/>
            <person name="Copeland A."/>
            <person name="Barry K.W."/>
            <person name="Cichocki N."/>
            <person name="Veneault-Fourrey C."/>
            <person name="LaButti K."/>
            <person name="Lindquist E.A."/>
            <person name="Lipzen A."/>
            <person name="Lundell T."/>
            <person name="Morin E."/>
            <person name="Murat C."/>
            <person name="Sun H."/>
            <person name="Tunlid A."/>
            <person name="Henrissat B."/>
            <person name="Grigoriev I.V."/>
            <person name="Hibbett D.S."/>
            <person name="Martin F."/>
            <person name="Nordberg H.P."/>
            <person name="Cantor M.N."/>
            <person name="Hua S.X."/>
        </authorList>
    </citation>
    <scope>NUCLEOTIDE SEQUENCE [LARGE SCALE GENOMIC DNA]</scope>
    <source>
        <strain evidence="1 2">F 1598</strain>
    </source>
</reference>